<dbReference type="InterPro" id="IPR051532">
    <property type="entry name" value="Ester_Hydrolysis_Enzymes"/>
</dbReference>
<keyword evidence="3" id="KW-1185">Reference proteome</keyword>
<dbReference type="GO" id="GO:0004622">
    <property type="term" value="F:phosphatidylcholine lysophospholipase activity"/>
    <property type="evidence" value="ECO:0007669"/>
    <property type="project" value="TreeGrafter"/>
</dbReference>
<dbReference type="PANTHER" id="PTHR30383">
    <property type="entry name" value="THIOESTERASE 1/PROTEASE 1/LYSOPHOSPHOLIPASE L1"/>
    <property type="match status" value="1"/>
</dbReference>
<dbReference type="PROSITE" id="PS01098">
    <property type="entry name" value="LIPASE_GDSL_SER"/>
    <property type="match status" value="1"/>
</dbReference>
<reference evidence="2 3" key="1">
    <citation type="journal article" date="2013" name="Environ. Microbiol.">
        <title>Complete genome, catabolic sub-proteomes and key-metabolites of Desulfobacula toluolica Tol2, a marine, aromatic compound-degrading, sulfate-reducing bacterium.</title>
        <authorList>
            <person name="Wohlbrand L."/>
            <person name="Jacob J.H."/>
            <person name="Kube M."/>
            <person name="Mussmann M."/>
            <person name="Jarling R."/>
            <person name="Beck A."/>
            <person name="Amann R."/>
            <person name="Wilkes H."/>
            <person name="Reinhardt R."/>
            <person name="Rabus R."/>
        </authorList>
    </citation>
    <scope>NUCLEOTIDE SEQUENCE [LARGE SCALE GENOMIC DNA]</scope>
    <source>
        <strain evidence="3">DSM 7467 / Tol2</strain>
    </source>
</reference>
<evidence type="ECO:0000259" key="1">
    <source>
        <dbReference type="Pfam" id="PF13472"/>
    </source>
</evidence>
<accession>K0NIR7</accession>
<dbReference type="SUPFAM" id="SSF52266">
    <property type="entry name" value="SGNH hydrolase"/>
    <property type="match status" value="1"/>
</dbReference>
<sequence length="214" mass="23054">MKKCVFLFLLLLLPVGMSLPWPGFVPQLFAGEGSVKILILGDSLSAGLGVEPQQAFPALIRDRLKLKGFDNVSLINGSISGSTTAGAVSRLKWFLRIKPDILVLALGANDGLRGLSTVQMTQNLDKTIVLAKEKRLRVILAGMKLPPNYGPEYAKAFEAVFASLAQKHDLPFIPFLLKDVAGIASLNQADGIHPNAKGHKIIAATVFDCILKQL</sequence>
<dbReference type="CDD" id="cd01822">
    <property type="entry name" value="Lysophospholipase_L1_like"/>
    <property type="match status" value="1"/>
</dbReference>
<dbReference type="PATRIC" id="fig|651182.5.peg.3142"/>
<dbReference type="RefSeq" id="WP_014958116.1">
    <property type="nucleotide sequence ID" value="NC_018645.1"/>
</dbReference>
<gene>
    <name evidence="2" type="ordered locus">TOL2_C26660</name>
</gene>
<proteinExistence type="predicted"/>
<dbReference type="EMBL" id="FO203503">
    <property type="protein sequence ID" value="CCK80825.1"/>
    <property type="molecule type" value="Genomic_DNA"/>
</dbReference>
<feature type="domain" description="SGNH hydrolase-type esterase" evidence="1">
    <location>
        <begin position="39"/>
        <end position="201"/>
    </location>
</feature>
<dbReference type="KEGG" id="dto:TOL2_C26660"/>
<dbReference type="InterPro" id="IPR013830">
    <property type="entry name" value="SGNH_hydro"/>
</dbReference>
<dbReference type="InterPro" id="IPR036514">
    <property type="entry name" value="SGNH_hydro_sf"/>
</dbReference>
<dbReference type="AlphaFoldDB" id="K0NIR7"/>
<dbReference type="PANTHER" id="PTHR30383:SF24">
    <property type="entry name" value="THIOESTERASE 1_PROTEASE 1_LYSOPHOSPHOLIPASE L1"/>
    <property type="match status" value="1"/>
</dbReference>
<evidence type="ECO:0000313" key="2">
    <source>
        <dbReference type="EMBL" id="CCK80825.1"/>
    </source>
</evidence>
<dbReference type="InterPro" id="IPR008265">
    <property type="entry name" value="Lipase_GDSL_AS"/>
</dbReference>
<dbReference type="Proteomes" id="UP000007347">
    <property type="component" value="Chromosome"/>
</dbReference>
<dbReference type="Gene3D" id="3.40.50.1110">
    <property type="entry name" value="SGNH hydrolase"/>
    <property type="match status" value="1"/>
</dbReference>
<name>K0NIR7_DESTT</name>
<dbReference type="Pfam" id="PF13472">
    <property type="entry name" value="Lipase_GDSL_2"/>
    <property type="match status" value="1"/>
</dbReference>
<dbReference type="STRING" id="651182.TOL2_C26660"/>
<dbReference type="HOGENOM" id="CLU_051180_1_1_7"/>
<organism evidence="2 3">
    <name type="scientific">Desulfobacula toluolica (strain DSM 7467 / Tol2)</name>
    <dbReference type="NCBI Taxonomy" id="651182"/>
    <lineage>
        <taxon>Bacteria</taxon>
        <taxon>Pseudomonadati</taxon>
        <taxon>Thermodesulfobacteriota</taxon>
        <taxon>Desulfobacteria</taxon>
        <taxon>Desulfobacterales</taxon>
        <taxon>Desulfobacteraceae</taxon>
        <taxon>Desulfobacula</taxon>
    </lineage>
</organism>
<keyword evidence="2" id="KW-0378">Hydrolase</keyword>
<dbReference type="GO" id="GO:0006629">
    <property type="term" value="P:lipid metabolic process"/>
    <property type="evidence" value="ECO:0007669"/>
    <property type="project" value="InterPro"/>
</dbReference>
<evidence type="ECO:0000313" key="3">
    <source>
        <dbReference type="Proteomes" id="UP000007347"/>
    </source>
</evidence>
<protein>
    <submittedName>
        <fullName evidence="2">GDSL-like lipase/acylhydrolase</fullName>
    </submittedName>
</protein>